<sequence length="301" mass="32901">MSDALNGVSVFVTAVETGGFSAAAAKLHLSRSAVGKTISRMEARLGVRLFHRTTRSQSLTEDGQAYFEHCLRALEALRAGDQMLESGRKEASGRLRVSVPVLFGRRCVAPVLNALARRHPKLELELNFTDQVVDLVEDRFDLAIRNGRPSEGAGLKTRILALQRMTVCASPGYIEQHGAPRTLEDLDRHHAVVYGRGGKVKSWIFPTGGNAPTEVAPPNRLRFDDLAAITDAAADGLGLAWLPCWLIRDRVHAGQLVPLLLDCPRMIFETHALWPEAPHLPLRVRLAIDALATALPGHAEL</sequence>
<dbReference type="Gene3D" id="3.40.190.290">
    <property type="match status" value="1"/>
</dbReference>
<comment type="caution">
    <text evidence="6">The sequence shown here is derived from an EMBL/GenBank/DDBJ whole genome shotgun (WGS) entry which is preliminary data.</text>
</comment>
<proteinExistence type="inferred from homology"/>
<evidence type="ECO:0000256" key="1">
    <source>
        <dbReference type="ARBA" id="ARBA00009437"/>
    </source>
</evidence>
<reference evidence="7" key="1">
    <citation type="submission" date="2023-08" db="EMBL/GenBank/DDBJ databases">
        <title>Rhodospirillaceae gen. nov., a novel taxon isolated from the Yangtze River Yuezi River estuary sludge.</title>
        <authorList>
            <person name="Ruan L."/>
        </authorList>
    </citation>
    <scope>NUCLEOTIDE SEQUENCE [LARGE SCALE GENOMIC DNA]</scope>
    <source>
        <strain evidence="7">R-7</strain>
    </source>
</reference>
<dbReference type="SUPFAM" id="SSF46785">
    <property type="entry name" value="Winged helix' DNA-binding domain"/>
    <property type="match status" value="1"/>
</dbReference>
<dbReference type="InterPro" id="IPR058163">
    <property type="entry name" value="LysR-type_TF_proteobact-type"/>
</dbReference>
<dbReference type="Gene3D" id="1.10.10.10">
    <property type="entry name" value="Winged helix-like DNA-binding domain superfamily/Winged helix DNA-binding domain"/>
    <property type="match status" value="1"/>
</dbReference>
<protein>
    <submittedName>
        <fullName evidence="6">LysR family transcriptional regulator</fullName>
    </submittedName>
</protein>
<dbReference type="SUPFAM" id="SSF53850">
    <property type="entry name" value="Periplasmic binding protein-like II"/>
    <property type="match status" value="1"/>
</dbReference>
<evidence type="ECO:0000259" key="5">
    <source>
        <dbReference type="PROSITE" id="PS50931"/>
    </source>
</evidence>
<keyword evidence="2" id="KW-0805">Transcription regulation</keyword>
<dbReference type="Pfam" id="PF03466">
    <property type="entry name" value="LysR_substrate"/>
    <property type="match status" value="1"/>
</dbReference>
<keyword evidence="3" id="KW-0238">DNA-binding</keyword>
<keyword evidence="4" id="KW-0804">Transcription</keyword>
<organism evidence="6 7">
    <name type="scientific">Dongia sedimenti</name>
    <dbReference type="NCBI Taxonomy" id="3064282"/>
    <lineage>
        <taxon>Bacteria</taxon>
        <taxon>Pseudomonadati</taxon>
        <taxon>Pseudomonadota</taxon>
        <taxon>Alphaproteobacteria</taxon>
        <taxon>Rhodospirillales</taxon>
        <taxon>Dongiaceae</taxon>
        <taxon>Dongia</taxon>
    </lineage>
</organism>
<dbReference type="PANTHER" id="PTHR30537">
    <property type="entry name" value="HTH-TYPE TRANSCRIPTIONAL REGULATOR"/>
    <property type="match status" value="1"/>
</dbReference>
<dbReference type="CDD" id="cd08475">
    <property type="entry name" value="PBP2_CrgA_like_6"/>
    <property type="match status" value="1"/>
</dbReference>
<dbReference type="PRINTS" id="PR00039">
    <property type="entry name" value="HTHLYSR"/>
</dbReference>
<dbReference type="PANTHER" id="PTHR30537:SF5">
    <property type="entry name" value="HTH-TYPE TRANSCRIPTIONAL ACTIVATOR TTDR-RELATED"/>
    <property type="match status" value="1"/>
</dbReference>
<dbReference type="Pfam" id="PF00126">
    <property type="entry name" value="HTH_1"/>
    <property type="match status" value="1"/>
</dbReference>
<evidence type="ECO:0000256" key="4">
    <source>
        <dbReference type="ARBA" id="ARBA00023163"/>
    </source>
</evidence>
<dbReference type="InterPro" id="IPR000847">
    <property type="entry name" value="LysR_HTH_N"/>
</dbReference>
<name>A0ABU0YF94_9PROT</name>
<evidence type="ECO:0000313" key="7">
    <source>
        <dbReference type="Proteomes" id="UP001230156"/>
    </source>
</evidence>
<dbReference type="InterPro" id="IPR036388">
    <property type="entry name" value="WH-like_DNA-bd_sf"/>
</dbReference>
<dbReference type="InterPro" id="IPR036390">
    <property type="entry name" value="WH_DNA-bd_sf"/>
</dbReference>
<dbReference type="PROSITE" id="PS50931">
    <property type="entry name" value="HTH_LYSR"/>
    <property type="match status" value="1"/>
</dbReference>
<keyword evidence="7" id="KW-1185">Reference proteome</keyword>
<evidence type="ECO:0000256" key="3">
    <source>
        <dbReference type="ARBA" id="ARBA00023125"/>
    </source>
</evidence>
<dbReference type="RefSeq" id="WP_379953769.1">
    <property type="nucleotide sequence ID" value="NZ_JAUYVI010000001.1"/>
</dbReference>
<evidence type="ECO:0000256" key="2">
    <source>
        <dbReference type="ARBA" id="ARBA00023015"/>
    </source>
</evidence>
<evidence type="ECO:0000313" key="6">
    <source>
        <dbReference type="EMBL" id="MDQ7246385.1"/>
    </source>
</evidence>
<feature type="domain" description="HTH lysR-type" evidence="5">
    <location>
        <begin position="1"/>
        <end position="60"/>
    </location>
</feature>
<gene>
    <name evidence="6" type="ORF">Q8A70_01845</name>
</gene>
<dbReference type="Proteomes" id="UP001230156">
    <property type="component" value="Unassembled WGS sequence"/>
</dbReference>
<dbReference type="InterPro" id="IPR005119">
    <property type="entry name" value="LysR_subst-bd"/>
</dbReference>
<dbReference type="EMBL" id="JAUYVI010000001">
    <property type="protein sequence ID" value="MDQ7246385.1"/>
    <property type="molecule type" value="Genomic_DNA"/>
</dbReference>
<comment type="similarity">
    <text evidence="1">Belongs to the LysR transcriptional regulatory family.</text>
</comment>
<accession>A0ABU0YF94</accession>